<keyword evidence="4" id="KW-0175">Coiled coil</keyword>
<dbReference type="FunFam" id="3.40.50.300:FF:000011">
    <property type="entry name" value="Putative ABC transporter ATP-binding component"/>
    <property type="match status" value="1"/>
</dbReference>
<evidence type="ECO:0000256" key="4">
    <source>
        <dbReference type="SAM" id="Coils"/>
    </source>
</evidence>
<evidence type="ECO:0000256" key="3">
    <source>
        <dbReference type="ARBA" id="ARBA00022840"/>
    </source>
</evidence>
<dbReference type="SMART" id="SM00382">
    <property type="entry name" value="AAA"/>
    <property type="match status" value="2"/>
</dbReference>
<protein>
    <submittedName>
        <fullName evidence="6">ABC transporter</fullName>
    </submittedName>
</protein>
<dbReference type="InterPro" id="IPR050611">
    <property type="entry name" value="ABCF"/>
</dbReference>
<evidence type="ECO:0000256" key="2">
    <source>
        <dbReference type="ARBA" id="ARBA00022741"/>
    </source>
</evidence>
<dbReference type="GO" id="GO:0016887">
    <property type="term" value="F:ATP hydrolysis activity"/>
    <property type="evidence" value="ECO:0007669"/>
    <property type="project" value="InterPro"/>
</dbReference>
<accession>A0A5J6VKH9</accession>
<evidence type="ECO:0000259" key="5">
    <source>
        <dbReference type="PROSITE" id="PS50893"/>
    </source>
</evidence>
<dbReference type="CDD" id="cd03221">
    <property type="entry name" value="ABCF_EF-3"/>
    <property type="match status" value="2"/>
</dbReference>
<keyword evidence="2" id="KW-0547">Nucleotide-binding</keyword>
<feature type="domain" description="ABC transporter" evidence="5">
    <location>
        <begin position="19"/>
        <end position="262"/>
    </location>
</feature>
<dbReference type="InterPro" id="IPR003439">
    <property type="entry name" value="ABC_transporter-like_ATP-bd"/>
</dbReference>
<dbReference type="PROSITE" id="PS50893">
    <property type="entry name" value="ABC_TRANSPORTER_2"/>
    <property type="match status" value="2"/>
</dbReference>
<evidence type="ECO:0000256" key="1">
    <source>
        <dbReference type="ARBA" id="ARBA00022737"/>
    </source>
</evidence>
<dbReference type="Gene3D" id="3.40.50.300">
    <property type="entry name" value="P-loop containing nucleotide triphosphate hydrolases"/>
    <property type="match status" value="2"/>
</dbReference>
<evidence type="ECO:0000313" key="6">
    <source>
        <dbReference type="EMBL" id="QFG74393.1"/>
    </source>
</evidence>
<name>A0A5J6VKH9_9VIRU</name>
<dbReference type="PANTHER" id="PTHR19211:SF14">
    <property type="entry name" value="ATP-BINDING CASSETTE SUB-FAMILY F MEMBER 1"/>
    <property type="match status" value="1"/>
</dbReference>
<dbReference type="InterPro" id="IPR003593">
    <property type="entry name" value="AAA+_ATPase"/>
</dbReference>
<feature type="coiled-coil region" evidence="4">
    <location>
        <begin position="258"/>
        <end position="295"/>
    </location>
</feature>
<keyword evidence="1" id="KW-0677">Repeat</keyword>
<dbReference type="Pfam" id="PF00005">
    <property type="entry name" value="ABC_tran"/>
    <property type="match status" value="2"/>
</dbReference>
<keyword evidence="3" id="KW-0067">ATP-binding</keyword>
<dbReference type="FunFam" id="3.40.50.300:FF:001197">
    <property type="entry name" value="Putative ATP-binding cassette family ATPase"/>
    <property type="match status" value="1"/>
</dbReference>
<sequence>MDPVICSYNKKINLDPVNIHVDKISINIGKNILFDDTILKISSKARYGLIGRNGYGKTTLLKCIFNKKIPVHEDVDILYVEQEMEPSTKSVFDIIFESDTKKLDIIKKNNKLEKQLDDNDDVLDNFLENQKELQAINIDEDKIKIRKILLGLGFSVDDQSKPVNIFSGGWRMRISLARALYLEPTLLLLDEPTNHLDLDAVLWLTEYLSKWKKSLLIVSHDQNFLNEVCTCIINIENSKLKYYNGNYSNFKYIYNQNYSKLEKEWNKLEKQINTMRKKNKTKKEINELLKNKETEGIYKPNKLPPIQIEFYDNNEVINPLIEFDKVSFSYDDNKNIFNNVNFLLNFDSRITLTGKNGTGKSTLFKLITKDITPTNGNIYIKQNLRIGLYHQHFESYLPLDISAVEYLKNVSKLEPDDYGKIPLHEFIRKQLGKIGLCGNSHNKKIGELSGGQKARVALVSLILSKPHILLLDEPTNHLDIESIESLINGINNFNGSVFIITHDYELITKTNCDIWVLSQNNITNSTK</sequence>
<dbReference type="PROSITE" id="PS00211">
    <property type="entry name" value="ABC_TRANSPORTER_1"/>
    <property type="match status" value="2"/>
</dbReference>
<dbReference type="GO" id="GO:0005524">
    <property type="term" value="F:ATP binding"/>
    <property type="evidence" value="ECO:0007669"/>
    <property type="project" value="UniProtKB-KW"/>
</dbReference>
<dbReference type="InterPro" id="IPR027417">
    <property type="entry name" value="P-loop_NTPase"/>
</dbReference>
<dbReference type="PANTHER" id="PTHR19211">
    <property type="entry name" value="ATP-BINDING TRANSPORT PROTEIN-RELATED"/>
    <property type="match status" value="1"/>
</dbReference>
<dbReference type="InterPro" id="IPR017871">
    <property type="entry name" value="ABC_transporter-like_CS"/>
</dbReference>
<proteinExistence type="predicted"/>
<reference evidence="6" key="1">
    <citation type="journal article" date="2019" name="Philos. Trans. R. Soc. Lond., B, Biol. Sci.">
        <title>Targeted metagenomic recovery of four divergent viruses reveals shared and distinctive characteristics of giant viruses of marine eukaryotes.</title>
        <authorList>
            <person name="Needham D.M."/>
            <person name="Poirier C."/>
            <person name="Hehenberger E."/>
            <person name="Jimenez V."/>
            <person name="Swalwell J.E."/>
            <person name="Santoro A.E."/>
            <person name="Worden A.Z."/>
        </authorList>
    </citation>
    <scope>NUCLEOTIDE SEQUENCE</scope>
    <source>
        <strain evidence="6">MPacV-611</strain>
    </source>
</reference>
<dbReference type="FunFam" id="3.40.50.300:FF:001092">
    <property type="entry name" value="ATP-binding cassette sub-family F member 2"/>
    <property type="match status" value="1"/>
</dbReference>
<dbReference type="SUPFAM" id="SSF52540">
    <property type="entry name" value="P-loop containing nucleoside triphosphate hydrolases"/>
    <property type="match status" value="2"/>
</dbReference>
<feature type="domain" description="ABC transporter" evidence="5">
    <location>
        <begin position="321"/>
        <end position="527"/>
    </location>
</feature>
<organism evidence="6">
    <name type="scientific">Megaviridae environmental sample</name>
    <dbReference type="NCBI Taxonomy" id="1737588"/>
    <lineage>
        <taxon>Viruses</taxon>
        <taxon>Varidnaviria</taxon>
        <taxon>Bamfordvirae</taxon>
        <taxon>Nucleocytoviricota</taxon>
        <taxon>Megaviricetes</taxon>
        <taxon>Imitervirales</taxon>
        <taxon>Mimiviridae</taxon>
        <taxon>environmental samples</taxon>
    </lineage>
</organism>
<dbReference type="EMBL" id="MN448287">
    <property type="protein sequence ID" value="QFG74393.1"/>
    <property type="molecule type" value="Genomic_DNA"/>
</dbReference>